<dbReference type="EMBL" id="AMCI01008450">
    <property type="protein sequence ID" value="EJW91033.1"/>
    <property type="molecule type" value="Genomic_DNA"/>
</dbReference>
<proteinExistence type="predicted"/>
<accession>J9F9E5</accession>
<feature type="non-terminal residue" evidence="1">
    <location>
        <position position="1"/>
    </location>
</feature>
<name>J9F9E5_9ZZZZ</name>
<sequence>KWDGLKGYITNTDLDTERVINQYHGLWVVERAFRISKGTLEMRPMFHFTERRIEAHICICFIAYKVYKELERLIAINKIGMSVDHVLDIAKTITTIRIRMPENGTFFTKTLFLTDKHRTIMSLFDLSKDQF</sequence>
<dbReference type="AlphaFoldDB" id="J9F9E5"/>
<dbReference type="SUPFAM" id="SSF53098">
    <property type="entry name" value="Ribonuclease H-like"/>
    <property type="match status" value="1"/>
</dbReference>
<comment type="caution">
    <text evidence="1">The sequence shown here is derived from an EMBL/GenBank/DDBJ whole genome shotgun (WGS) entry which is preliminary data.</text>
</comment>
<gene>
    <name evidence="1" type="ORF">EVA_20860</name>
</gene>
<dbReference type="InterPro" id="IPR012337">
    <property type="entry name" value="RNaseH-like_sf"/>
</dbReference>
<organism evidence="1">
    <name type="scientific">gut metagenome</name>
    <dbReference type="NCBI Taxonomy" id="749906"/>
    <lineage>
        <taxon>unclassified sequences</taxon>
        <taxon>metagenomes</taxon>
        <taxon>organismal metagenomes</taxon>
    </lineage>
</organism>
<reference evidence="1" key="1">
    <citation type="journal article" date="2012" name="PLoS ONE">
        <title>Gene sets for utilization of primary and secondary nutrition supplies in the distal gut of endangered iberian lynx.</title>
        <authorList>
            <person name="Alcaide M."/>
            <person name="Messina E."/>
            <person name="Richter M."/>
            <person name="Bargiela R."/>
            <person name="Peplies J."/>
            <person name="Huws S.A."/>
            <person name="Newbold C.J."/>
            <person name="Golyshin P.N."/>
            <person name="Simon M.A."/>
            <person name="Lopez G."/>
            <person name="Yakimov M.M."/>
            <person name="Ferrer M."/>
        </authorList>
    </citation>
    <scope>NUCLEOTIDE SEQUENCE</scope>
</reference>
<evidence type="ECO:0000313" key="1">
    <source>
        <dbReference type="EMBL" id="EJW91033.1"/>
    </source>
</evidence>
<protein>
    <submittedName>
        <fullName evidence="1">Transposase IS4 family protein</fullName>
    </submittedName>
</protein>